<organism evidence="2 3">
    <name type="scientific">Plasmodium relictum</name>
    <dbReference type="NCBI Taxonomy" id="85471"/>
    <lineage>
        <taxon>Eukaryota</taxon>
        <taxon>Sar</taxon>
        <taxon>Alveolata</taxon>
        <taxon>Apicomplexa</taxon>
        <taxon>Aconoidasida</taxon>
        <taxon>Haemosporida</taxon>
        <taxon>Plasmodiidae</taxon>
        <taxon>Plasmodium</taxon>
        <taxon>Plasmodium (Haemamoeba)</taxon>
    </lineage>
</organism>
<dbReference type="VEuPathDB" id="PlasmoDB:PRELSG_1415500"/>
<gene>
    <name evidence="2" type="ORF">PRELSG_1415500</name>
</gene>
<accession>A0A1J1HEE7</accession>
<evidence type="ECO:0000313" key="2">
    <source>
        <dbReference type="EMBL" id="CRH02426.1"/>
    </source>
</evidence>
<dbReference type="OrthoDB" id="372569at2759"/>
<feature type="region of interest" description="Disordered" evidence="1">
    <location>
        <begin position="155"/>
        <end position="177"/>
    </location>
</feature>
<dbReference type="Proteomes" id="UP000220158">
    <property type="component" value="Chromosome 14"/>
</dbReference>
<dbReference type="GeneID" id="39738586"/>
<dbReference type="OMA" id="NFFEEYE"/>
<sequence length="561" mass="66917">MNNESLNNLVEHVLSELKKTKLYIENIIDEKKDENYEKYYDILTSLKKKINLYENINVLDKDGMNNDESEYSRSQSTDKYKEYETGRKKKLNFFNEYEQNIKLFDINSLKKKEIVGYTYEGNAIIINNSNFVKLFKNYDKSDSFKCRNREITHVSKNTKEKRKKGNDKENEENDKSKVDEKIEEDYLSEKSCSSSSVISLKTFIKNNENLRIYKNREAYIKHKYDDNSYVNHKLDRCSDCSSSSFSWYDKKHDNLFYFSNLLKEDKHLKKSNYNFTNTQKEKKKKNISPFYNYIYFKYLEKNKKKLYPVFITNKNGKKKLYNLKKMNKCLQNDQNQTNKYELDNSLFSYKNYKYLCCKENDAKRKSINFKKIENISSLKNHNFEKDEINYSIDKIIHQIEKLSNSENEYKKKVTFNDHFSNFIKKNKDYLKRENIFAFKELCDADKIKLKVKIIGTNGKIIKNKRLDNVIINKNKTFGDLAYKLGHFFKLPKDKIESIKIFFDGDLCDKNMSFDNNELGLEDGYQIDVKFPLTDDIPCVADESTYSDDSYIIFLPDSYVIE</sequence>
<name>A0A1J1HEE7_PLARL</name>
<dbReference type="EMBL" id="LN835309">
    <property type="protein sequence ID" value="CRH02426.1"/>
    <property type="molecule type" value="Genomic_DNA"/>
</dbReference>
<dbReference type="RefSeq" id="XP_028534946.1">
    <property type="nucleotide sequence ID" value="XM_028679209.1"/>
</dbReference>
<keyword evidence="3" id="KW-1185">Reference proteome</keyword>
<protein>
    <submittedName>
        <fullName evidence="2">Uncharacterized protein</fullName>
    </submittedName>
</protein>
<evidence type="ECO:0000313" key="3">
    <source>
        <dbReference type="Proteomes" id="UP000220158"/>
    </source>
</evidence>
<evidence type="ECO:0000256" key="1">
    <source>
        <dbReference type="SAM" id="MobiDB-lite"/>
    </source>
</evidence>
<dbReference type="AlphaFoldDB" id="A0A1J1HEE7"/>
<proteinExistence type="predicted"/>
<dbReference type="KEGG" id="prel:PRELSG_1415500"/>
<reference evidence="2 3" key="1">
    <citation type="submission" date="2015-04" db="EMBL/GenBank/DDBJ databases">
        <authorList>
            <consortium name="Pathogen Informatics"/>
        </authorList>
    </citation>
    <scope>NUCLEOTIDE SEQUENCE [LARGE SCALE GENOMIC DNA]</scope>
    <source>
        <strain evidence="2 3">SGS1</strain>
    </source>
</reference>